<name>A0ABP7KAT5_9RHOB</name>
<comment type="caution">
    <text evidence="10">The sequence shown here is derived from an EMBL/GenBank/DDBJ whole genome shotgun (WGS) entry which is preliminary data.</text>
</comment>
<accession>A0ABP7KAT5</accession>
<feature type="coiled-coil region" evidence="8">
    <location>
        <begin position="185"/>
        <end position="212"/>
    </location>
</feature>
<dbReference type="PANTHER" id="PTHR30026">
    <property type="entry name" value="OUTER MEMBRANE PROTEIN TOLC"/>
    <property type="match status" value="1"/>
</dbReference>
<dbReference type="PANTHER" id="PTHR30026:SF22">
    <property type="entry name" value="OUTER MEMBRANE EFFLUX PROTEIN"/>
    <property type="match status" value="1"/>
</dbReference>
<keyword evidence="4" id="KW-1134">Transmembrane beta strand</keyword>
<evidence type="ECO:0000256" key="3">
    <source>
        <dbReference type="ARBA" id="ARBA00022448"/>
    </source>
</evidence>
<comment type="similarity">
    <text evidence="2">Belongs to the outer membrane factor (OMF) (TC 1.B.17) family.</text>
</comment>
<dbReference type="InterPro" id="IPR051906">
    <property type="entry name" value="TolC-like"/>
</dbReference>
<evidence type="ECO:0000256" key="4">
    <source>
        <dbReference type="ARBA" id="ARBA00022452"/>
    </source>
</evidence>
<dbReference type="InterPro" id="IPR003423">
    <property type="entry name" value="OMP_efflux"/>
</dbReference>
<evidence type="ECO:0000256" key="8">
    <source>
        <dbReference type="SAM" id="Coils"/>
    </source>
</evidence>
<dbReference type="SUPFAM" id="SSF56954">
    <property type="entry name" value="Outer membrane efflux proteins (OEP)"/>
    <property type="match status" value="1"/>
</dbReference>
<reference evidence="11" key="1">
    <citation type="journal article" date="2019" name="Int. J. Syst. Evol. Microbiol.">
        <title>The Global Catalogue of Microorganisms (GCM) 10K type strain sequencing project: providing services to taxonomists for standard genome sequencing and annotation.</title>
        <authorList>
            <consortium name="The Broad Institute Genomics Platform"/>
            <consortium name="The Broad Institute Genome Sequencing Center for Infectious Disease"/>
            <person name="Wu L."/>
            <person name="Ma J."/>
        </authorList>
    </citation>
    <scope>NUCLEOTIDE SEQUENCE [LARGE SCALE GENOMIC DNA]</scope>
    <source>
        <strain evidence="11">JCM 17190</strain>
    </source>
</reference>
<keyword evidence="3" id="KW-0813">Transport</keyword>
<evidence type="ECO:0000313" key="11">
    <source>
        <dbReference type="Proteomes" id="UP001399917"/>
    </source>
</evidence>
<organism evidence="10 11">
    <name type="scientific">Celeribacter arenosi</name>
    <dbReference type="NCBI Taxonomy" id="792649"/>
    <lineage>
        <taxon>Bacteria</taxon>
        <taxon>Pseudomonadati</taxon>
        <taxon>Pseudomonadota</taxon>
        <taxon>Alphaproteobacteria</taxon>
        <taxon>Rhodobacterales</taxon>
        <taxon>Roseobacteraceae</taxon>
        <taxon>Celeribacter</taxon>
    </lineage>
</organism>
<keyword evidence="11" id="KW-1185">Reference proteome</keyword>
<dbReference type="Gene3D" id="1.20.1600.10">
    <property type="entry name" value="Outer membrane efflux proteins (OEP)"/>
    <property type="match status" value="1"/>
</dbReference>
<keyword evidence="7" id="KW-0998">Cell outer membrane</keyword>
<gene>
    <name evidence="10" type="ORF">GCM10022404_19590</name>
</gene>
<comment type="subcellular location">
    <subcellularLocation>
        <location evidence="1">Cell outer membrane</location>
    </subcellularLocation>
</comment>
<evidence type="ECO:0000256" key="9">
    <source>
        <dbReference type="SAM" id="SignalP"/>
    </source>
</evidence>
<keyword evidence="8" id="KW-0175">Coiled coil</keyword>
<evidence type="ECO:0000256" key="1">
    <source>
        <dbReference type="ARBA" id="ARBA00004442"/>
    </source>
</evidence>
<dbReference type="Pfam" id="PF02321">
    <property type="entry name" value="OEP"/>
    <property type="match status" value="2"/>
</dbReference>
<evidence type="ECO:0000313" key="10">
    <source>
        <dbReference type="EMBL" id="GAA3869655.1"/>
    </source>
</evidence>
<evidence type="ECO:0000256" key="6">
    <source>
        <dbReference type="ARBA" id="ARBA00023136"/>
    </source>
</evidence>
<sequence>MSSRKFKRSILGGLVALAVAGVPLTASAESLGDALASAYRNSGLLDQNRATLRATDEGVATALGDLRPSIGYTGQISRSDSRVPGVGTIQGEWTKQLTFNATMELYTFGRNKLAVDVAKEAVLATRETLLNIEQQVLSSAVAAYMSVREAQALVNLRDNAVRLNVQNLRASRDRFEVGEITRTQVSQVEAQLANARAQLASAQGELSSARETYKVAIGNYPGTLSSPPSVRLPAKSVDEAVSIARSNHPAIKTLQHRAAAADLAVEIAERSMLPTIEGSARVTFVDDLGTQDRNVGVTASGPIYQGGKIASAVRKAIAERDSSRAALLQAAREVEQSVRSNWALLNVYGAAEQASQTYVQAQRVALNGVREETDLGASTTLDVLDAEQDLLDAQVSAIQAQIAREAQYFFVLQSVGALTASNLKLNVPIYDPAAYYNAVKDGPTSYVSPEGEKLDRVLKSLGRN</sequence>
<feature type="signal peptide" evidence="9">
    <location>
        <begin position="1"/>
        <end position="28"/>
    </location>
</feature>
<evidence type="ECO:0000256" key="5">
    <source>
        <dbReference type="ARBA" id="ARBA00022692"/>
    </source>
</evidence>
<dbReference type="EMBL" id="BAABDF010000007">
    <property type="protein sequence ID" value="GAA3869655.1"/>
    <property type="molecule type" value="Genomic_DNA"/>
</dbReference>
<dbReference type="Proteomes" id="UP001399917">
    <property type="component" value="Unassembled WGS sequence"/>
</dbReference>
<dbReference type="NCBIfam" id="TIGR01844">
    <property type="entry name" value="type_I_sec_TolC"/>
    <property type="match status" value="1"/>
</dbReference>
<keyword evidence="5" id="KW-0812">Transmembrane</keyword>
<dbReference type="RefSeq" id="WP_344846825.1">
    <property type="nucleotide sequence ID" value="NZ_BAABDF010000007.1"/>
</dbReference>
<keyword evidence="6" id="KW-0472">Membrane</keyword>
<evidence type="ECO:0000256" key="7">
    <source>
        <dbReference type="ARBA" id="ARBA00023237"/>
    </source>
</evidence>
<evidence type="ECO:0000256" key="2">
    <source>
        <dbReference type="ARBA" id="ARBA00007613"/>
    </source>
</evidence>
<keyword evidence="9" id="KW-0732">Signal</keyword>
<dbReference type="InterPro" id="IPR010130">
    <property type="entry name" value="T1SS_OMP_TolC"/>
</dbReference>
<proteinExistence type="inferred from homology"/>
<protein>
    <submittedName>
        <fullName evidence="10">TolC family outer membrane protein</fullName>
    </submittedName>
</protein>
<feature type="chain" id="PRO_5045511078" evidence="9">
    <location>
        <begin position="29"/>
        <end position="464"/>
    </location>
</feature>